<dbReference type="EMBL" id="JOJR01000082">
    <property type="protein sequence ID" value="RCN46277.1"/>
    <property type="molecule type" value="Genomic_DNA"/>
</dbReference>
<name>A0A368GTJ2_ANCCA</name>
<keyword evidence="3" id="KW-1185">Reference proteome</keyword>
<proteinExistence type="predicted"/>
<evidence type="ECO:0000256" key="1">
    <source>
        <dbReference type="SAM" id="Phobius"/>
    </source>
</evidence>
<feature type="transmembrane region" description="Helical" evidence="1">
    <location>
        <begin position="67"/>
        <end position="92"/>
    </location>
</feature>
<dbReference type="Proteomes" id="UP000252519">
    <property type="component" value="Unassembled WGS sequence"/>
</dbReference>
<gene>
    <name evidence="2" type="ORF">ANCCAN_07667</name>
</gene>
<sequence>MLSDAVNDFTDSSFQSVIAWSDFDHPNTCIEHMDKNVHRHNVARRDGGGVEGGSDPPTNMTEGGNPVILPLIFIYLTLASVGVIGNSIMVIATYKARCVQSRCTILVSTKNIK</sequence>
<accession>A0A368GTJ2</accession>
<evidence type="ECO:0000313" key="3">
    <source>
        <dbReference type="Proteomes" id="UP000252519"/>
    </source>
</evidence>
<keyword evidence="1" id="KW-0472">Membrane</keyword>
<reference evidence="2 3" key="1">
    <citation type="submission" date="2014-10" db="EMBL/GenBank/DDBJ databases">
        <title>Draft genome of the hookworm Ancylostoma caninum.</title>
        <authorList>
            <person name="Mitreva M."/>
        </authorList>
    </citation>
    <scope>NUCLEOTIDE SEQUENCE [LARGE SCALE GENOMIC DNA]</scope>
    <source>
        <strain evidence="2 3">Baltimore</strain>
    </source>
</reference>
<keyword evidence="1" id="KW-0812">Transmembrane</keyword>
<comment type="caution">
    <text evidence="2">The sequence shown here is derived from an EMBL/GenBank/DDBJ whole genome shotgun (WGS) entry which is preliminary data.</text>
</comment>
<dbReference type="AlphaFoldDB" id="A0A368GTJ2"/>
<protein>
    <submittedName>
        <fullName evidence="2">Uncharacterized protein</fullName>
    </submittedName>
</protein>
<evidence type="ECO:0000313" key="2">
    <source>
        <dbReference type="EMBL" id="RCN46277.1"/>
    </source>
</evidence>
<keyword evidence="1" id="KW-1133">Transmembrane helix</keyword>
<organism evidence="2 3">
    <name type="scientific">Ancylostoma caninum</name>
    <name type="common">Dog hookworm</name>
    <dbReference type="NCBI Taxonomy" id="29170"/>
    <lineage>
        <taxon>Eukaryota</taxon>
        <taxon>Metazoa</taxon>
        <taxon>Ecdysozoa</taxon>
        <taxon>Nematoda</taxon>
        <taxon>Chromadorea</taxon>
        <taxon>Rhabditida</taxon>
        <taxon>Rhabditina</taxon>
        <taxon>Rhabditomorpha</taxon>
        <taxon>Strongyloidea</taxon>
        <taxon>Ancylostomatidae</taxon>
        <taxon>Ancylostomatinae</taxon>
        <taxon>Ancylostoma</taxon>
    </lineage>
</organism>